<keyword evidence="2" id="KW-0732">Signal</keyword>
<feature type="region of interest" description="Disordered" evidence="1">
    <location>
        <begin position="25"/>
        <end position="59"/>
    </location>
</feature>
<evidence type="ECO:0000256" key="2">
    <source>
        <dbReference type="SAM" id="SignalP"/>
    </source>
</evidence>
<organism evidence="3 4">
    <name type="scientific">Paenibacillus albiflavus</name>
    <dbReference type="NCBI Taxonomy" id="2545760"/>
    <lineage>
        <taxon>Bacteria</taxon>
        <taxon>Bacillati</taxon>
        <taxon>Bacillota</taxon>
        <taxon>Bacilli</taxon>
        <taxon>Bacillales</taxon>
        <taxon>Paenibacillaceae</taxon>
        <taxon>Paenibacillus</taxon>
    </lineage>
</organism>
<evidence type="ECO:0000313" key="4">
    <source>
        <dbReference type="Proteomes" id="UP000295418"/>
    </source>
</evidence>
<protein>
    <submittedName>
        <fullName evidence="3">Uncharacterized protein</fullName>
    </submittedName>
</protein>
<proteinExistence type="predicted"/>
<evidence type="ECO:0000256" key="1">
    <source>
        <dbReference type="SAM" id="MobiDB-lite"/>
    </source>
</evidence>
<dbReference type="RefSeq" id="WP_132417339.1">
    <property type="nucleotide sequence ID" value="NZ_SKFG01000004.1"/>
</dbReference>
<gene>
    <name evidence="3" type="ORF">E0485_07420</name>
</gene>
<feature type="signal peptide" evidence="2">
    <location>
        <begin position="1"/>
        <end position="19"/>
    </location>
</feature>
<dbReference type="Proteomes" id="UP000295418">
    <property type="component" value="Unassembled WGS sequence"/>
</dbReference>
<dbReference type="OrthoDB" id="9772095at2"/>
<sequence>MKRITNVFSISLIILTVLAGCSNSSKQAESSTAPTPAPTAAVTPAPSAEPEISNDPLKVSQDDTNIKVRINKPEFMPFIEKAKPGPIIPGLFQDYIPQGLAYMPEQDWLLVSYYREDDHPSLLTVVDAKTGEHLKSLQLFKEDKEPYREHAGGLTVSKKFVWIASNSNMYYIKKEDLIQAEKIGKLNIEGHFKTDVRASFNTYYDGVIWAGEFANGTADYPTSPEHHITNPRDNTEHLAWAEGFKLDEETDLPTNKKIEGDVTVPDYALALPQRIQGMTVRPNQLILSESFGRNTESSLIFHKNILSEEPHKVVDFGGNKVPLWYLDSKNLEETISGPPMFEGIVEHDKTLYILFESGANKFRVSGSYPLDRIYTLELK</sequence>
<keyword evidence="4" id="KW-1185">Reference proteome</keyword>
<accession>A0A4R4EI58</accession>
<dbReference type="PROSITE" id="PS51257">
    <property type="entry name" value="PROKAR_LIPOPROTEIN"/>
    <property type="match status" value="1"/>
</dbReference>
<evidence type="ECO:0000313" key="3">
    <source>
        <dbReference type="EMBL" id="TCZ78890.1"/>
    </source>
</evidence>
<feature type="compositionally biased region" description="Low complexity" evidence="1">
    <location>
        <begin position="28"/>
        <end position="51"/>
    </location>
</feature>
<name>A0A4R4EI58_9BACL</name>
<dbReference type="EMBL" id="SKFG01000004">
    <property type="protein sequence ID" value="TCZ78890.1"/>
    <property type="molecule type" value="Genomic_DNA"/>
</dbReference>
<reference evidence="3 4" key="1">
    <citation type="submission" date="2019-03" db="EMBL/GenBank/DDBJ databases">
        <authorList>
            <person name="Kim M.K.M."/>
        </authorList>
    </citation>
    <scope>NUCLEOTIDE SEQUENCE [LARGE SCALE GENOMIC DNA]</scope>
    <source>
        <strain evidence="3 4">18JY21-1</strain>
    </source>
</reference>
<comment type="caution">
    <text evidence="3">The sequence shown here is derived from an EMBL/GenBank/DDBJ whole genome shotgun (WGS) entry which is preliminary data.</text>
</comment>
<feature type="chain" id="PRO_5038665327" evidence="2">
    <location>
        <begin position="20"/>
        <end position="379"/>
    </location>
</feature>
<dbReference type="AlphaFoldDB" id="A0A4R4EI58"/>